<evidence type="ECO:0000313" key="3">
    <source>
        <dbReference type="Proteomes" id="UP001314635"/>
    </source>
</evidence>
<accession>A0ABS5G9T7</accession>
<keyword evidence="3" id="KW-1185">Reference proteome</keyword>
<feature type="chain" id="PRO_5046582872" evidence="1">
    <location>
        <begin position="22"/>
        <end position="149"/>
    </location>
</feature>
<feature type="signal peptide" evidence="1">
    <location>
        <begin position="1"/>
        <end position="21"/>
    </location>
</feature>
<reference evidence="3" key="1">
    <citation type="journal article" date="2021" name="ISME J.">
        <title>Evolutionary origin and ecological implication of a unique nif island in free-living Bradyrhizobium lineages.</title>
        <authorList>
            <person name="Tao J."/>
        </authorList>
    </citation>
    <scope>NUCLEOTIDE SEQUENCE [LARGE SCALE GENOMIC DNA]</scope>
    <source>
        <strain evidence="3">SZCCT0094</strain>
    </source>
</reference>
<name>A0ABS5G9T7_9BRAD</name>
<proteinExistence type="predicted"/>
<gene>
    <name evidence="2" type="ORF">JQ619_20035</name>
</gene>
<dbReference type="EMBL" id="JAFCLK010000018">
    <property type="protein sequence ID" value="MBR1138066.1"/>
    <property type="molecule type" value="Genomic_DNA"/>
</dbReference>
<keyword evidence="1" id="KW-0732">Signal</keyword>
<evidence type="ECO:0000313" key="2">
    <source>
        <dbReference type="EMBL" id="MBR1138066.1"/>
    </source>
</evidence>
<dbReference type="Proteomes" id="UP001314635">
    <property type="component" value="Unassembled WGS sequence"/>
</dbReference>
<sequence length="149" mass="15902">MTSSSHRLLAIALLASSFASAAAADEAVDVARSWGLLGTWAADCTAAPVKGRGAIISYEVSADGNLIYRRDHDPSDINEVASARVEPDETLVLSIVLPKARQTRENGIVRTTDGGIRSVFNRGQDGSYTIRESRFVANGKPTPALKRCD</sequence>
<evidence type="ECO:0000256" key="1">
    <source>
        <dbReference type="SAM" id="SignalP"/>
    </source>
</evidence>
<dbReference type="RefSeq" id="WP_172239125.1">
    <property type="nucleotide sequence ID" value="NZ_JABFDP010000021.1"/>
</dbReference>
<comment type="caution">
    <text evidence="2">The sequence shown here is derived from an EMBL/GenBank/DDBJ whole genome shotgun (WGS) entry which is preliminary data.</text>
</comment>
<organism evidence="2 3">
    <name type="scientific">Bradyrhizobium denitrificans</name>
    <dbReference type="NCBI Taxonomy" id="2734912"/>
    <lineage>
        <taxon>Bacteria</taxon>
        <taxon>Pseudomonadati</taxon>
        <taxon>Pseudomonadota</taxon>
        <taxon>Alphaproteobacteria</taxon>
        <taxon>Hyphomicrobiales</taxon>
        <taxon>Nitrobacteraceae</taxon>
        <taxon>Bradyrhizobium</taxon>
    </lineage>
</organism>
<protein>
    <submittedName>
        <fullName evidence="2">Uncharacterized protein</fullName>
    </submittedName>
</protein>